<dbReference type="PANTHER" id="PTHR43294">
    <property type="entry name" value="SODIUM/POTASSIUM-TRANSPORTING ATPASE SUBUNIT ALPHA"/>
    <property type="match status" value="1"/>
</dbReference>
<comment type="subcellular location">
    <subcellularLocation>
        <location evidence="1">Cell membrane</location>
        <topology evidence="1">Multi-pass membrane protein</topology>
    </subcellularLocation>
</comment>
<keyword evidence="3" id="KW-0812">Transmembrane</keyword>
<keyword evidence="2" id="KW-1003">Cell membrane</keyword>
<feature type="domain" description="Cation-transporting P-type ATPase N-terminal" evidence="4">
    <location>
        <begin position="36"/>
        <end position="110"/>
    </location>
</feature>
<evidence type="ECO:0000313" key="5">
    <source>
        <dbReference type="EMBL" id="AAW27776.1"/>
    </source>
</evidence>
<accession>Q5D8T0</accession>
<dbReference type="GO" id="GO:0030007">
    <property type="term" value="P:intracellular potassium ion homeostasis"/>
    <property type="evidence" value="ECO:0007669"/>
    <property type="project" value="TreeGrafter"/>
</dbReference>
<dbReference type="SMART" id="SM00831">
    <property type="entry name" value="Cation_ATPase_N"/>
    <property type="match status" value="1"/>
</dbReference>
<dbReference type="GO" id="GO:0006883">
    <property type="term" value="P:intracellular sodium ion homeostasis"/>
    <property type="evidence" value="ECO:0007669"/>
    <property type="project" value="TreeGrafter"/>
</dbReference>
<dbReference type="InterPro" id="IPR004014">
    <property type="entry name" value="ATPase_P-typ_cation-transptr_N"/>
</dbReference>
<dbReference type="Gene3D" id="2.70.150.10">
    <property type="entry name" value="Calcium-transporting ATPase, cytoplasmic transduction domain A"/>
    <property type="match status" value="1"/>
</dbReference>
<reference evidence="5" key="1">
    <citation type="submission" date="2004-11" db="EMBL/GenBank/DDBJ databases">
        <title>The full-length cDNA sequences of Schistosoma japonicum genes.</title>
        <authorList>
            <person name="Han Z."/>
        </authorList>
    </citation>
    <scope>NUCLEOTIDE SEQUENCE</scope>
</reference>
<dbReference type="InterPro" id="IPR050510">
    <property type="entry name" value="Cation_transp_ATPase_P-type"/>
</dbReference>
<dbReference type="GO" id="GO:0005886">
    <property type="term" value="C:plasma membrane"/>
    <property type="evidence" value="ECO:0007669"/>
    <property type="project" value="UniProtKB-SubCell"/>
</dbReference>
<dbReference type="AlphaFoldDB" id="Q5D8T0"/>
<organism evidence="5">
    <name type="scientific">Schistosoma japonicum</name>
    <name type="common">Blood fluke</name>
    <dbReference type="NCBI Taxonomy" id="6182"/>
    <lineage>
        <taxon>Eukaryota</taxon>
        <taxon>Metazoa</taxon>
        <taxon>Spiralia</taxon>
        <taxon>Lophotrochozoa</taxon>
        <taxon>Platyhelminthes</taxon>
        <taxon>Trematoda</taxon>
        <taxon>Digenea</taxon>
        <taxon>Strigeidida</taxon>
        <taxon>Schistosomatoidea</taxon>
        <taxon>Schistosomatidae</taxon>
        <taxon>Schistosoma</taxon>
    </lineage>
</organism>
<feature type="transmembrane region" description="Helical" evidence="3">
    <location>
        <begin position="90"/>
        <end position="111"/>
    </location>
</feature>
<reference evidence="5" key="2">
    <citation type="journal article" date="2006" name="PLoS Pathog.">
        <title>New perspectives on host-parasite interplay by comparative transcriptomic and proteomic analyses of Schistosoma japonicum.</title>
        <authorList>
            <person name="Liu F."/>
            <person name="Lu J."/>
            <person name="Hu W."/>
            <person name="Wang S.Y."/>
            <person name="Cui S.J."/>
            <person name="Chi M."/>
            <person name="Yan Q."/>
            <person name="Wang X.R."/>
            <person name="Song H.D."/>
            <person name="Xu X.N."/>
            <person name="Wang J.J."/>
            <person name="Zhang X.L."/>
            <person name="Zhang X."/>
            <person name="Wang Z.Q."/>
            <person name="Xue C.L."/>
            <person name="Brindley P.J."/>
            <person name="McManus D.P."/>
            <person name="Yang P.Y."/>
            <person name="Feng Z."/>
            <person name="Chen Z."/>
            <person name="Han Z.G."/>
        </authorList>
    </citation>
    <scope>NUCLEOTIDE SEQUENCE</scope>
</reference>
<evidence type="ECO:0000259" key="4">
    <source>
        <dbReference type="SMART" id="SM00831"/>
    </source>
</evidence>
<evidence type="ECO:0000256" key="2">
    <source>
        <dbReference type="ARBA" id="ARBA00022475"/>
    </source>
</evidence>
<dbReference type="GO" id="GO:0005391">
    <property type="term" value="F:P-type sodium:potassium-exchanging transporter activity"/>
    <property type="evidence" value="ECO:0007669"/>
    <property type="project" value="TreeGrafter"/>
</dbReference>
<dbReference type="GO" id="GO:1902600">
    <property type="term" value="P:proton transmembrane transport"/>
    <property type="evidence" value="ECO:0007669"/>
    <property type="project" value="TreeGrafter"/>
</dbReference>
<dbReference type="InterPro" id="IPR023298">
    <property type="entry name" value="ATPase_P-typ_TM_dom_sf"/>
</dbReference>
<keyword evidence="3" id="KW-0472">Membrane</keyword>
<proteinExistence type="evidence at transcript level"/>
<name>Q5D8T0_SCHJA</name>
<dbReference type="Gene3D" id="1.20.1110.10">
    <property type="entry name" value="Calcium-transporting ATPase, transmembrane domain"/>
    <property type="match status" value="1"/>
</dbReference>
<sequence>MDVLRKLYNKLPCKKKHEKDEQKTDLNELKQELDMDEHKIPLSELYARLHTDPNIGLKPDEAKIRLERDGPNALTPPKTTPQWVKFCKTLFGGFSMLLWVGAILCFIAYGIERNFEDESSNDNVSFISYVKYLIL</sequence>
<protein>
    <submittedName>
        <fullName evidence="5">SJCHGC05842 protein</fullName>
    </submittedName>
</protein>
<dbReference type="EMBL" id="AY816044">
    <property type="protein sequence ID" value="AAW27776.1"/>
    <property type="molecule type" value="mRNA"/>
</dbReference>
<evidence type="ECO:0000256" key="1">
    <source>
        <dbReference type="ARBA" id="ARBA00004651"/>
    </source>
</evidence>
<dbReference type="SUPFAM" id="SSF81665">
    <property type="entry name" value="Calcium ATPase, transmembrane domain M"/>
    <property type="match status" value="1"/>
</dbReference>
<keyword evidence="3" id="KW-1133">Transmembrane helix</keyword>
<dbReference type="GO" id="GO:1990573">
    <property type="term" value="P:potassium ion import across plasma membrane"/>
    <property type="evidence" value="ECO:0007669"/>
    <property type="project" value="TreeGrafter"/>
</dbReference>
<dbReference type="Pfam" id="PF00690">
    <property type="entry name" value="Cation_ATPase_N"/>
    <property type="match status" value="1"/>
</dbReference>
<dbReference type="GO" id="GO:0036376">
    <property type="term" value="P:sodium ion export across plasma membrane"/>
    <property type="evidence" value="ECO:0007669"/>
    <property type="project" value="TreeGrafter"/>
</dbReference>
<evidence type="ECO:0000256" key="3">
    <source>
        <dbReference type="SAM" id="Phobius"/>
    </source>
</evidence>
<dbReference type="PANTHER" id="PTHR43294:SF13">
    <property type="entry name" value="SODIUM_POTASSIUM-TRANSPORTING ATPASE SUBUNIT ALPHA"/>
    <property type="match status" value="1"/>
</dbReference>